<evidence type="ECO:0000313" key="3">
    <source>
        <dbReference type="EMBL" id="GAX79944.1"/>
    </source>
</evidence>
<keyword evidence="1" id="KW-0732">Signal</keyword>
<dbReference type="InterPro" id="IPR024616">
    <property type="entry name" value="Pherophorin"/>
</dbReference>
<feature type="non-terminal residue" evidence="3">
    <location>
        <position position="196"/>
    </location>
</feature>
<dbReference type="OrthoDB" id="526423at2759"/>
<dbReference type="EMBL" id="BEGY01000047">
    <property type="protein sequence ID" value="GAX79944.1"/>
    <property type="molecule type" value="Genomic_DNA"/>
</dbReference>
<organism evidence="3 4">
    <name type="scientific">Chlamydomonas eustigma</name>
    <dbReference type="NCBI Taxonomy" id="1157962"/>
    <lineage>
        <taxon>Eukaryota</taxon>
        <taxon>Viridiplantae</taxon>
        <taxon>Chlorophyta</taxon>
        <taxon>core chlorophytes</taxon>
        <taxon>Chlorophyceae</taxon>
        <taxon>CS clade</taxon>
        <taxon>Chlamydomonadales</taxon>
        <taxon>Chlamydomonadaceae</taxon>
        <taxon>Chlamydomonas</taxon>
    </lineage>
</organism>
<sequence>MKLSINVFCAGLAMLYMLQHNVVRGQGIPGFPPNCTCDRTPSHSPFRMAYSSYEIVPTTGYAKMCFVVNVVPCDKTATCCLANQTLYKLDMAVVPTCKPSLKEITIDGVRDTVYTWSTTVGVLTIREIGKTAANAQGTQICLFLESPCNTAQTLCSTPGFCEFALFNNVPARCCPISFAYPFNPPFTPESLSPPPP</sequence>
<feature type="chain" id="PRO_5012151400" description="Pherophorin domain-containing protein" evidence="1">
    <location>
        <begin position="26"/>
        <end position="196"/>
    </location>
</feature>
<reference evidence="3 4" key="1">
    <citation type="submission" date="2017-08" db="EMBL/GenBank/DDBJ databases">
        <title>Acidophilic green algal genome provides insights into adaptation to an acidic environment.</title>
        <authorList>
            <person name="Hirooka S."/>
            <person name="Hirose Y."/>
            <person name="Kanesaki Y."/>
            <person name="Higuchi S."/>
            <person name="Fujiwara T."/>
            <person name="Onuma R."/>
            <person name="Era A."/>
            <person name="Ohbayashi R."/>
            <person name="Uzuka A."/>
            <person name="Nozaki H."/>
            <person name="Yoshikawa H."/>
            <person name="Miyagishima S.Y."/>
        </authorList>
    </citation>
    <scope>NUCLEOTIDE SEQUENCE [LARGE SCALE GENOMIC DNA]</scope>
    <source>
        <strain evidence="3 4">NIES-2499</strain>
    </source>
</reference>
<evidence type="ECO:0000256" key="1">
    <source>
        <dbReference type="SAM" id="SignalP"/>
    </source>
</evidence>
<comment type="caution">
    <text evidence="3">The sequence shown here is derived from an EMBL/GenBank/DDBJ whole genome shotgun (WGS) entry which is preliminary data.</text>
</comment>
<keyword evidence="4" id="KW-1185">Reference proteome</keyword>
<accession>A0A250XA55</accession>
<gene>
    <name evidence="3" type="ORF">CEUSTIGMA_g7384.t1</name>
</gene>
<proteinExistence type="predicted"/>
<protein>
    <recommendedName>
        <fullName evidence="2">Pherophorin domain-containing protein</fullName>
    </recommendedName>
</protein>
<dbReference type="STRING" id="1157962.A0A250XA55"/>
<evidence type="ECO:0000259" key="2">
    <source>
        <dbReference type="Pfam" id="PF12499"/>
    </source>
</evidence>
<dbReference type="AlphaFoldDB" id="A0A250XA55"/>
<feature type="signal peptide" evidence="1">
    <location>
        <begin position="1"/>
        <end position="25"/>
    </location>
</feature>
<dbReference type="Pfam" id="PF12499">
    <property type="entry name" value="DUF3707"/>
    <property type="match status" value="1"/>
</dbReference>
<dbReference type="Proteomes" id="UP000232323">
    <property type="component" value="Unassembled WGS sequence"/>
</dbReference>
<feature type="domain" description="Pherophorin" evidence="2">
    <location>
        <begin position="31"/>
        <end position="175"/>
    </location>
</feature>
<evidence type="ECO:0000313" key="4">
    <source>
        <dbReference type="Proteomes" id="UP000232323"/>
    </source>
</evidence>
<name>A0A250XA55_9CHLO</name>